<accession>A0ABU3D6H1</accession>
<evidence type="ECO:0000313" key="1">
    <source>
        <dbReference type="EMBL" id="MDT0676955.1"/>
    </source>
</evidence>
<comment type="caution">
    <text evidence="1">The sequence shown here is derived from an EMBL/GenBank/DDBJ whole genome shotgun (WGS) entry which is preliminary data.</text>
</comment>
<dbReference type="InterPro" id="IPR025514">
    <property type="entry name" value="DUF4402"/>
</dbReference>
<protein>
    <submittedName>
        <fullName evidence="1">DUF4402 domain-containing protein</fullName>
    </submittedName>
</protein>
<dbReference type="Proteomes" id="UP001262582">
    <property type="component" value="Unassembled WGS sequence"/>
</dbReference>
<dbReference type="RefSeq" id="WP_311503299.1">
    <property type="nucleotide sequence ID" value="NZ_JAVRHK010000006.1"/>
</dbReference>
<reference evidence="1 2" key="1">
    <citation type="submission" date="2023-09" db="EMBL/GenBank/DDBJ databases">
        <authorList>
            <person name="Rey-Velasco X."/>
        </authorList>
    </citation>
    <scope>NUCLEOTIDE SEQUENCE [LARGE SCALE GENOMIC DNA]</scope>
    <source>
        <strain evidence="1 2">F117</strain>
    </source>
</reference>
<organism evidence="1 2">
    <name type="scientific">Autumnicola musiva</name>
    <dbReference type="NCBI Taxonomy" id="3075589"/>
    <lineage>
        <taxon>Bacteria</taxon>
        <taxon>Pseudomonadati</taxon>
        <taxon>Bacteroidota</taxon>
        <taxon>Flavobacteriia</taxon>
        <taxon>Flavobacteriales</taxon>
        <taxon>Flavobacteriaceae</taxon>
        <taxon>Autumnicola</taxon>
    </lineage>
</organism>
<name>A0ABU3D6H1_9FLAO</name>
<dbReference type="EMBL" id="JAVRHK010000006">
    <property type="protein sequence ID" value="MDT0676955.1"/>
    <property type="molecule type" value="Genomic_DNA"/>
</dbReference>
<keyword evidence="2" id="KW-1185">Reference proteome</keyword>
<gene>
    <name evidence="1" type="ORF">RM539_10220</name>
</gene>
<sequence length="178" mass="18619">MKTITLAPVINVRSYMKAYFSIVFIICCMICNAQTSATANFTASVTIVEPIAISTTSNMNFASIDAKSGGEVTITPGDARLTSGGVELKDATGASAASFEVKGQKGFTYSISLPENEQILTNGSESIIIKNFVSDFTSGSLADGSHVIKVGATLDIAPNQIPGIYRSSGAMPVTVNYN</sequence>
<evidence type="ECO:0000313" key="2">
    <source>
        <dbReference type="Proteomes" id="UP001262582"/>
    </source>
</evidence>
<proteinExistence type="predicted"/>
<dbReference type="Pfam" id="PF14352">
    <property type="entry name" value="DUF4402"/>
    <property type="match status" value="1"/>
</dbReference>